<feature type="domain" description="N-acetyltransferase" evidence="3">
    <location>
        <begin position="1"/>
        <end position="168"/>
    </location>
</feature>
<accession>A0A1G6WJW8</accession>
<organism evidence="4 5">
    <name type="scientific">Peptococcus niger</name>
    <dbReference type="NCBI Taxonomy" id="2741"/>
    <lineage>
        <taxon>Bacteria</taxon>
        <taxon>Bacillati</taxon>
        <taxon>Bacillota</taxon>
        <taxon>Clostridia</taxon>
        <taxon>Eubacteriales</taxon>
        <taxon>Peptococcaceae</taxon>
        <taxon>Peptococcus</taxon>
    </lineage>
</organism>
<dbReference type="Gene3D" id="3.40.630.30">
    <property type="match status" value="1"/>
</dbReference>
<dbReference type="STRING" id="2741.SAMN04489866_10557"/>
<dbReference type="CDD" id="cd04301">
    <property type="entry name" value="NAT_SF"/>
    <property type="match status" value="1"/>
</dbReference>
<sequence length="169" mass="18857">MELVPAQLEDLDPLLTIYDKARQRMHAQGNFQWADDYPGAQRLRADLARQTLYLLKIAGKIIGACALIPGPDETYQVIRDGQWLNPAPYWAIHRLVVDPLEQGQGYARALLQAAEQRALAQGIYNCRIDTHAANTGMRHLLAKSGYTYCGIIVALDGIDRLAYQKILPG</sequence>
<dbReference type="PANTHER" id="PTHR43877:SF2">
    <property type="entry name" value="AMINOALKYLPHOSPHONATE N-ACETYLTRANSFERASE-RELATED"/>
    <property type="match status" value="1"/>
</dbReference>
<keyword evidence="1 4" id="KW-0808">Transferase</keyword>
<dbReference type="GO" id="GO:0016747">
    <property type="term" value="F:acyltransferase activity, transferring groups other than amino-acyl groups"/>
    <property type="evidence" value="ECO:0007669"/>
    <property type="project" value="InterPro"/>
</dbReference>
<dbReference type="AlphaFoldDB" id="A0A1G6WJW8"/>
<dbReference type="PROSITE" id="PS51186">
    <property type="entry name" value="GNAT"/>
    <property type="match status" value="1"/>
</dbReference>
<dbReference type="PANTHER" id="PTHR43877">
    <property type="entry name" value="AMINOALKYLPHOSPHONATE N-ACETYLTRANSFERASE-RELATED-RELATED"/>
    <property type="match status" value="1"/>
</dbReference>
<dbReference type="InterPro" id="IPR050832">
    <property type="entry name" value="Bact_Acetyltransf"/>
</dbReference>
<dbReference type="SUPFAM" id="SSF55729">
    <property type="entry name" value="Acyl-CoA N-acyltransferases (Nat)"/>
    <property type="match status" value="1"/>
</dbReference>
<keyword evidence="2 4" id="KW-0012">Acyltransferase</keyword>
<evidence type="ECO:0000259" key="3">
    <source>
        <dbReference type="PROSITE" id="PS51186"/>
    </source>
</evidence>
<dbReference type="Pfam" id="PF00583">
    <property type="entry name" value="Acetyltransf_1"/>
    <property type="match status" value="1"/>
</dbReference>
<dbReference type="OrthoDB" id="9796381at2"/>
<gene>
    <name evidence="4" type="ORF">SAMN04489866_10557</name>
</gene>
<evidence type="ECO:0000313" key="5">
    <source>
        <dbReference type="Proteomes" id="UP000198995"/>
    </source>
</evidence>
<proteinExistence type="predicted"/>
<keyword evidence="5" id="KW-1185">Reference proteome</keyword>
<dbReference type="RefSeq" id="WP_091791732.1">
    <property type="nucleotide sequence ID" value="NZ_FNAF01000005.1"/>
</dbReference>
<dbReference type="EMBL" id="FNAF01000005">
    <property type="protein sequence ID" value="SDD65517.1"/>
    <property type="molecule type" value="Genomic_DNA"/>
</dbReference>
<protein>
    <submittedName>
        <fullName evidence="4">L-amino acid N-acyltransferase YncA</fullName>
    </submittedName>
</protein>
<evidence type="ECO:0000256" key="1">
    <source>
        <dbReference type="ARBA" id="ARBA00022679"/>
    </source>
</evidence>
<name>A0A1G6WJW8_PEPNI</name>
<evidence type="ECO:0000256" key="2">
    <source>
        <dbReference type="ARBA" id="ARBA00023315"/>
    </source>
</evidence>
<dbReference type="Proteomes" id="UP000198995">
    <property type="component" value="Unassembled WGS sequence"/>
</dbReference>
<dbReference type="InterPro" id="IPR016181">
    <property type="entry name" value="Acyl_CoA_acyltransferase"/>
</dbReference>
<dbReference type="InterPro" id="IPR000182">
    <property type="entry name" value="GNAT_dom"/>
</dbReference>
<reference evidence="4 5" key="1">
    <citation type="submission" date="2016-10" db="EMBL/GenBank/DDBJ databases">
        <authorList>
            <person name="de Groot N.N."/>
        </authorList>
    </citation>
    <scope>NUCLEOTIDE SEQUENCE [LARGE SCALE GENOMIC DNA]</scope>
    <source>
        <strain evidence="4 5">DSM 20475</strain>
    </source>
</reference>
<evidence type="ECO:0000313" key="4">
    <source>
        <dbReference type="EMBL" id="SDD65517.1"/>
    </source>
</evidence>